<dbReference type="EMBL" id="JAAGAB010000003">
    <property type="protein sequence ID" value="NDV02054.1"/>
    <property type="molecule type" value="Genomic_DNA"/>
</dbReference>
<proteinExistence type="predicted"/>
<gene>
    <name evidence="2" type="ORF">GZA08_13875</name>
</gene>
<comment type="caution">
    <text evidence="2">The sequence shown here is derived from an EMBL/GenBank/DDBJ whole genome shotgun (WGS) entry which is preliminary data.</text>
</comment>
<feature type="transmembrane region" description="Helical" evidence="1">
    <location>
        <begin position="36"/>
        <end position="55"/>
    </location>
</feature>
<evidence type="ECO:0000313" key="3">
    <source>
        <dbReference type="Proteomes" id="UP000474757"/>
    </source>
</evidence>
<evidence type="ECO:0000256" key="1">
    <source>
        <dbReference type="SAM" id="Phobius"/>
    </source>
</evidence>
<keyword evidence="3" id="KW-1185">Reference proteome</keyword>
<name>A0A6B2K0U1_9RHOB</name>
<protein>
    <submittedName>
        <fullName evidence="2">Uncharacterized protein</fullName>
    </submittedName>
</protein>
<keyword evidence="1" id="KW-0812">Transmembrane</keyword>
<keyword evidence="1" id="KW-1133">Transmembrane helix</keyword>
<keyword evidence="1" id="KW-0472">Membrane</keyword>
<dbReference type="RefSeq" id="WP_163894644.1">
    <property type="nucleotide sequence ID" value="NZ_JAAGAB010000003.1"/>
</dbReference>
<evidence type="ECO:0000313" key="2">
    <source>
        <dbReference type="EMBL" id="NDV02054.1"/>
    </source>
</evidence>
<reference evidence="2 3" key="1">
    <citation type="submission" date="2020-02" db="EMBL/GenBank/DDBJ databases">
        <title>Pseudoroseicyclus tamarix, sp. nov., isolated from offshore sediment of a Tamarix chinensis forest.</title>
        <authorList>
            <person name="Gai Y."/>
        </authorList>
    </citation>
    <scope>NUCLEOTIDE SEQUENCE [LARGE SCALE GENOMIC DNA]</scope>
    <source>
        <strain evidence="2 3">CLL3-39</strain>
    </source>
</reference>
<accession>A0A6B2K0U1</accession>
<feature type="transmembrane region" description="Helical" evidence="1">
    <location>
        <begin position="118"/>
        <end position="141"/>
    </location>
</feature>
<sequence length="158" mass="16851">MQKYEFHDRLAARLAERDAQPTPGRRPRRGNGGGRAILLLIAIALGLAALAPLVARLGPGTLSATDPAVTAVEDAATTLAAAPAEAGLPDAERLGEALYTWARAHVGPSIEVLDPMQFLVAAGTGLLFVVIFSLLMLRLVLRLVFGRRQHNIKEMGIR</sequence>
<dbReference type="Proteomes" id="UP000474757">
    <property type="component" value="Unassembled WGS sequence"/>
</dbReference>
<organism evidence="2 3">
    <name type="scientific">Pseudoroseicyclus tamaricis</name>
    <dbReference type="NCBI Taxonomy" id="2705421"/>
    <lineage>
        <taxon>Bacteria</taxon>
        <taxon>Pseudomonadati</taxon>
        <taxon>Pseudomonadota</taxon>
        <taxon>Alphaproteobacteria</taxon>
        <taxon>Rhodobacterales</taxon>
        <taxon>Paracoccaceae</taxon>
        <taxon>Pseudoroseicyclus</taxon>
    </lineage>
</organism>
<dbReference type="AlphaFoldDB" id="A0A6B2K0U1"/>